<dbReference type="PANTHER" id="PTHR47939:SF5">
    <property type="entry name" value="PENTACOTRIPEPTIDE-REPEAT REGION OF PRORP DOMAIN-CONTAINING PROTEIN"/>
    <property type="match status" value="1"/>
</dbReference>
<dbReference type="InterPro" id="IPR050667">
    <property type="entry name" value="PPR-containing_protein"/>
</dbReference>
<dbReference type="AlphaFoldDB" id="A0A2T2NG21"/>
<protein>
    <recommendedName>
        <fullName evidence="3">Complex I intermediate-associated protein-like protein 84</fullName>
    </recommendedName>
</protein>
<dbReference type="InterPro" id="IPR011990">
    <property type="entry name" value="TPR-like_helical_dom_sf"/>
</dbReference>
<dbReference type="PANTHER" id="PTHR47939">
    <property type="entry name" value="MEMBRANE-ASSOCIATED SALT-INDUCIBLE PROTEIN-LIKE"/>
    <property type="match status" value="1"/>
</dbReference>
<organism evidence="1 2">
    <name type="scientific">Corynespora cassiicola Philippines</name>
    <dbReference type="NCBI Taxonomy" id="1448308"/>
    <lineage>
        <taxon>Eukaryota</taxon>
        <taxon>Fungi</taxon>
        <taxon>Dikarya</taxon>
        <taxon>Ascomycota</taxon>
        <taxon>Pezizomycotina</taxon>
        <taxon>Dothideomycetes</taxon>
        <taxon>Pleosporomycetidae</taxon>
        <taxon>Pleosporales</taxon>
        <taxon>Corynesporascaceae</taxon>
        <taxon>Corynespora</taxon>
    </lineage>
</organism>
<reference evidence="1 2" key="1">
    <citation type="journal article" date="2018" name="Front. Microbiol.">
        <title>Genome-Wide Analysis of Corynespora cassiicola Leaf Fall Disease Putative Effectors.</title>
        <authorList>
            <person name="Lopez D."/>
            <person name="Ribeiro S."/>
            <person name="Label P."/>
            <person name="Fumanal B."/>
            <person name="Venisse J.S."/>
            <person name="Kohler A."/>
            <person name="de Oliveira R.R."/>
            <person name="Labutti K."/>
            <person name="Lipzen A."/>
            <person name="Lail K."/>
            <person name="Bauer D."/>
            <person name="Ohm R.A."/>
            <person name="Barry K.W."/>
            <person name="Spatafora J."/>
            <person name="Grigoriev I.V."/>
            <person name="Martin F.M."/>
            <person name="Pujade-Renaud V."/>
        </authorList>
    </citation>
    <scope>NUCLEOTIDE SEQUENCE [LARGE SCALE GENOMIC DNA]</scope>
    <source>
        <strain evidence="1 2">Philippines</strain>
    </source>
</reference>
<dbReference type="Proteomes" id="UP000240883">
    <property type="component" value="Unassembled WGS sequence"/>
</dbReference>
<evidence type="ECO:0000313" key="2">
    <source>
        <dbReference type="Proteomes" id="UP000240883"/>
    </source>
</evidence>
<evidence type="ECO:0008006" key="3">
    <source>
        <dbReference type="Google" id="ProtNLM"/>
    </source>
</evidence>
<dbReference type="EMBL" id="KZ678138">
    <property type="protein sequence ID" value="PSN64206.1"/>
    <property type="molecule type" value="Genomic_DNA"/>
</dbReference>
<dbReference type="STRING" id="1448308.A0A2T2NG21"/>
<name>A0A2T2NG21_CORCC</name>
<proteinExistence type="predicted"/>
<evidence type="ECO:0000313" key="1">
    <source>
        <dbReference type="EMBL" id="PSN64206.1"/>
    </source>
</evidence>
<dbReference type="OrthoDB" id="185373at2759"/>
<sequence length="811" mass="93058">MPSHLTRVVFRSIVANKPMLYRGCLYRSARPRLVSQYAVRALPPLQRRSFFNFLKPQRKIKDAELPPGLEALTDLAYMQRVAARPPPPPDVAKAFNAFFQPRHVRCEDFHVTVAHNGLNYLRKNPPEDRAAWLTVDDLRQAFDRLLEARPESAGEAHLNFGRALHDAITKLHDEQKLESAKPDSTGRDNNQDLSRLVQLLCAYGATIEAREIAVKSYVPHPAPNWLLKKRRQVALVWLQVLRGFAREENVQELLATTSKMRELAVPFTPSMQQLMVTFFIQQNDLDQAKHWYLQPVMTTRTLEKCEPTGATHVALLKAQALSGDLTFGHQVVASLLKGMPSKEAWDAIFIWSVAIGKGPDEIDRMMNVMVRRNDEERQKSPATEILRPDIDTINALVEQAMTRQDSYSAERFVFLGEKRGILPNEKTFTLQMQYRLSIKDVDGARAAYFGLQGNMTDDGESIKAVNHLIQVLCEMRHHHFDDIMAIVDDLLERKARLTPETLASLCALHLRRGENHDAMEILQLHAHHFSPAQRVIISDKLARFILDGQTSTADAWDAYQILRHSFPETSRDMRIRIMNEFFARKRSDMACHVFFHMRNHPNDDVSANREVYIAAFTGFARNADTESLELAHNQLKLDLHVEMDTKMRNSLMLAYAAVGKSRRALEFWAEIGSSKEGPTYNSIAIAFRACERMPFGDEHAKKIWRRLREMDVDIDKEIYTAYLSAVARNHLHEEALALVESAEDEYGFTPDLFILGNWFNTTAHIDRQRKVEAWIRERYPAVWSELEALGHEVTMDGFGYRQFNINRDLDP</sequence>
<accession>A0A2T2NG21</accession>
<keyword evidence="2" id="KW-1185">Reference proteome</keyword>
<gene>
    <name evidence="1" type="ORF">BS50DRAFT_575653</name>
</gene>
<dbReference type="Gene3D" id="1.25.40.10">
    <property type="entry name" value="Tetratricopeptide repeat domain"/>
    <property type="match status" value="1"/>
</dbReference>